<evidence type="ECO:0000256" key="1">
    <source>
        <dbReference type="SAM" id="Phobius"/>
    </source>
</evidence>
<dbReference type="EMBL" id="DSRU01000179">
    <property type="protein sequence ID" value="HFM98545.1"/>
    <property type="molecule type" value="Genomic_DNA"/>
</dbReference>
<dbReference type="AlphaFoldDB" id="A0A7C3KF98"/>
<feature type="transmembrane region" description="Helical" evidence="1">
    <location>
        <begin position="20"/>
        <end position="40"/>
    </location>
</feature>
<keyword evidence="1" id="KW-0472">Membrane</keyword>
<gene>
    <name evidence="2" type="ORF">ENR64_12485</name>
</gene>
<name>A0A7C3KF98_9CYAN</name>
<keyword evidence="1" id="KW-1133">Transmembrane helix</keyword>
<proteinExistence type="predicted"/>
<protein>
    <submittedName>
        <fullName evidence="2">Uncharacterized protein</fullName>
    </submittedName>
</protein>
<sequence length="165" mass="17744">MRTGFDFDDITDWLADNKLTLGILALGGFAAISMFIGGGYQQLQAKLDRESGDNAAAENQARAEKIFAELGCSAQVIDAQTRTANLRTGSFVIDPMSVTRTNPKGTAIASGYVCSLDGSIFEVKGGTAFLVGTSPRIRQELVKRGIPSHVEAMTQHVNRIYGDNR</sequence>
<evidence type="ECO:0000313" key="2">
    <source>
        <dbReference type="EMBL" id="HFM98545.1"/>
    </source>
</evidence>
<reference evidence="2" key="1">
    <citation type="journal article" date="2020" name="mSystems">
        <title>Genome- and Community-Level Interaction Insights into Carbon Utilization and Element Cycling Functions of Hydrothermarchaeota in Hydrothermal Sediment.</title>
        <authorList>
            <person name="Zhou Z."/>
            <person name="Liu Y."/>
            <person name="Xu W."/>
            <person name="Pan J."/>
            <person name="Luo Z.H."/>
            <person name="Li M."/>
        </authorList>
    </citation>
    <scope>NUCLEOTIDE SEQUENCE [LARGE SCALE GENOMIC DNA]</scope>
    <source>
        <strain evidence="2">SpSt-418</strain>
    </source>
</reference>
<keyword evidence="1" id="KW-0812">Transmembrane</keyword>
<comment type="caution">
    <text evidence="2">The sequence shown here is derived from an EMBL/GenBank/DDBJ whole genome shotgun (WGS) entry which is preliminary data.</text>
</comment>
<organism evidence="2">
    <name type="scientific">Oscillatoriales cyanobacterium SpSt-418</name>
    <dbReference type="NCBI Taxonomy" id="2282169"/>
    <lineage>
        <taxon>Bacteria</taxon>
        <taxon>Bacillati</taxon>
        <taxon>Cyanobacteriota</taxon>
        <taxon>Cyanophyceae</taxon>
        <taxon>Oscillatoriophycideae</taxon>
        <taxon>Oscillatoriales</taxon>
    </lineage>
</organism>
<accession>A0A7C3KF98</accession>